<dbReference type="EMBL" id="JAHOEP010000008">
    <property type="protein sequence ID" value="MBV3407628.1"/>
    <property type="molecule type" value="Genomic_DNA"/>
</dbReference>
<evidence type="ECO:0000256" key="1">
    <source>
        <dbReference type="ARBA" id="ARBA00008857"/>
    </source>
</evidence>
<dbReference type="RefSeq" id="WP_153092916.1">
    <property type="nucleotide sequence ID" value="NZ_JAHOEK010000007.1"/>
</dbReference>
<dbReference type="InterPro" id="IPR002104">
    <property type="entry name" value="Integrase_catalytic"/>
</dbReference>
<dbReference type="Gene3D" id="1.10.443.10">
    <property type="entry name" value="Intergrase catalytic core"/>
    <property type="match status" value="1"/>
</dbReference>
<reference evidence="6" key="3">
    <citation type="submission" date="2022-12" db="EMBL/GenBank/DDBJ databases">
        <title>Distinct polysaccharide growth profiles of human intestinal Prevotella copri isolates.</title>
        <authorList>
            <person name="Fehlner-Peach H."/>
            <person name="Magnabosco C."/>
            <person name="Raghavan V."/>
            <person name="Scher J.U."/>
            <person name="Tett A."/>
            <person name="Cox L.M."/>
            <person name="Gottsegen C."/>
            <person name="Watters A."/>
            <person name="Wiltshire- Gordon J.D."/>
            <person name="Segata N."/>
            <person name="Bonneau R."/>
            <person name="Littman D.R."/>
        </authorList>
    </citation>
    <scope>NUCLEOTIDE SEQUENCE</scope>
    <source>
        <strain evidence="6">BU41712</strain>
    </source>
</reference>
<dbReference type="GO" id="GO:0006310">
    <property type="term" value="P:DNA recombination"/>
    <property type="evidence" value="ECO:0007669"/>
    <property type="project" value="UniProtKB-KW"/>
</dbReference>
<sequence>MAKKRTKTKAKEPIKIWVKPLKSGNKAIYLRTYQAGSKGRGYTYERLKGLVLVDDKRGSDKEAKAKNEATLRTAMLIRCERIKEWSMSHGNYQREMVTKDMLLKDWMLLYADQKRQQGQSGSHAANIQHALLHLIRYKGENIRMAQLDKVYCEGLVQYLAHAKTIGTDVPKRGEHHEKDLAKGTARLYYNTFVTALNEAVREGIIPENPTKLLKKEEKKLIGQGESRRCYLSIEEIRLLMATPCKDETVKQAFLFACFCGLRISDVRTLRWADIGKGTEGYYISKLMVKTRYVVTVPLSENALSWMPARGQARADNKVFELPSFFSVNYRLKQWAREAGIDKPVTFHVSRHTFATTLLTMGVDLYTTSKLLGHQNIITTQVYAEIVNRKKVEAVNLLDQIKPL</sequence>
<reference evidence="7" key="1">
    <citation type="submission" date="2019-09" db="EMBL/GenBank/DDBJ databases">
        <title>Distinct polysaccharide growth profiles of human intestinal Prevotella copri isolates.</title>
        <authorList>
            <person name="Fehlner-Peach H."/>
            <person name="Magnabosco C."/>
            <person name="Raghavan V."/>
            <person name="Scher J.U."/>
            <person name="Tett A."/>
            <person name="Cox L.M."/>
            <person name="Gottsegen C."/>
            <person name="Watters A."/>
            <person name="Wiltshire- Gordon J.D."/>
            <person name="Segata N."/>
            <person name="Bonneau R."/>
            <person name="Littman D.R."/>
        </authorList>
    </citation>
    <scope>NUCLEOTIDE SEQUENCE [LARGE SCALE GENOMIC DNA]</scope>
    <source>
        <strain evidence="7">BU41712</strain>
    </source>
</reference>
<evidence type="ECO:0000313" key="6">
    <source>
        <dbReference type="EMBL" id="MQN77871.1"/>
    </source>
</evidence>
<dbReference type="Gene3D" id="1.10.150.130">
    <property type="match status" value="1"/>
</dbReference>
<dbReference type="Proteomes" id="UP001196316">
    <property type="component" value="Unassembled WGS sequence"/>
</dbReference>
<evidence type="ECO:0000256" key="2">
    <source>
        <dbReference type="ARBA" id="ARBA00023125"/>
    </source>
</evidence>
<dbReference type="PANTHER" id="PTHR30349">
    <property type="entry name" value="PHAGE INTEGRASE-RELATED"/>
    <property type="match status" value="1"/>
</dbReference>
<dbReference type="InterPro" id="IPR050090">
    <property type="entry name" value="Tyrosine_recombinase_XerCD"/>
</dbReference>
<dbReference type="CDD" id="cd01185">
    <property type="entry name" value="INTN1_C_like"/>
    <property type="match status" value="1"/>
</dbReference>
<comment type="similarity">
    <text evidence="1">Belongs to the 'phage' integrase family.</text>
</comment>
<dbReference type="EMBL" id="VZBZ01000109">
    <property type="protein sequence ID" value="MQN77871.1"/>
    <property type="molecule type" value="Genomic_DNA"/>
</dbReference>
<dbReference type="InterPro" id="IPR025269">
    <property type="entry name" value="SAM-like_dom"/>
</dbReference>
<evidence type="ECO:0000313" key="5">
    <source>
        <dbReference type="EMBL" id="MBV3407628.1"/>
    </source>
</evidence>
<keyword evidence="3" id="KW-0233">DNA recombination</keyword>
<evidence type="ECO:0000259" key="4">
    <source>
        <dbReference type="PROSITE" id="PS51898"/>
    </source>
</evidence>
<dbReference type="GO" id="GO:0015074">
    <property type="term" value="P:DNA integration"/>
    <property type="evidence" value="ECO:0007669"/>
    <property type="project" value="InterPro"/>
</dbReference>
<keyword evidence="2" id="KW-0238">DNA-binding</keyword>
<dbReference type="PANTHER" id="PTHR30349:SF64">
    <property type="entry name" value="PROPHAGE INTEGRASE INTD-RELATED"/>
    <property type="match status" value="1"/>
</dbReference>
<dbReference type="AlphaFoldDB" id="A0AA90UM55"/>
<reference evidence="5" key="2">
    <citation type="submission" date="2021-06" db="EMBL/GenBank/DDBJ databases">
        <title>Collection of gut derived symbiotic bacterial strains cultured from healthy donors.</title>
        <authorList>
            <person name="Lin H."/>
            <person name="Littmann E."/>
            <person name="Pamer E.G."/>
        </authorList>
    </citation>
    <scope>NUCLEOTIDE SEQUENCE</scope>
    <source>
        <strain evidence="5">MSK.21.60</strain>
    </source>
</reference>
<dbReference type="GO" id="GO:0003677">
    <property type="term" value="F:DNA binding"/>
    <property type="evidence" value="ECO:0007669"/>
    <property type="project" value="UniProtKB-KW"/>
</dbReference>
<dbReference type="InterPro" id="IPR011010">
    <property type="entry name" value="DNA_brk_join_enz"/>
</dbReference>
<dbReference type="PROSITE" id="PS51898">
    <property type="entry name" value="TYR_RECOMBINASE"/>
    <property type="match status" value="1"/>
</dbReference>
<dbReference type="Pfam" id="PF13102">
    <property type="entry name" value="Phage_int_SAM_5"/>
    <property type="match status" value="1"/>
</dbReference>
<accession>A0AA90UM55</accession>
<organism evidence="6 7">
    <name type="scientific">Segatella copri</name>
    <dbReference type="NCBI Taxonomy" id="165179"/>
    <lineage>
        <taxon>Bacteria</taxon>
        <taxon>Pseudomonadati</taxon>
        <taxon>Bacteroidota</taxon>
        <taxon>Bacteroidia</taxon>
        <taxon>Bacteroidales</taxon>
        <taxon>Prevotellaceae</taxon>
        <taxon>Segatella</taxon>
    </lineage>
</organism>
<dbReference type="Proteomes" id="UP000423156">
    <property type="component" value="Unassembled WGS sequence"/>
</dbReference>
<dbReference type="InterPro" id="IPR010998">
    <property type="entry name" value="Integrase_recombinase_N"/>
</dbReference>
<gene>
    <name evidence="6" type="ORF">F7D71_08375</name>
    <name evidence="5" type="ORF">KSW80_04250</name>
</gene>
<protein>
    <submittedName>
        <fullName evidence="6">Site-specific integrase</fullName>
    </submittedName>
</protein>
<evidence type="ECO:0000313" key="7">
    <source>
        <dbReference type="Proteomes" id="UP000423156"/>
    </source>
</evidence>
<name>A0AA90UM55_9BACT</name>
<comment type="caution">
    <text evidence="6">The sequence shown here is derived from an EMBL/GenBank/DDBJ whole genome shotgun (WGS) entry which is preliminary data.</text>
</comment>
<evidence type="ECO:0000256" key="3">
    <source>
        <dbReference type="ARBA" id="ARBA00023172"/>
    </source>
</evidence>
<dbReference type="InterPro" id="IPR013762">
    <property type="entry name" value="Integrase-like_cat_sf"/>
</dbReference>
<dbReference type="Pfam" id="PF00589">
    <property type="entry name" value="Phage_integrase"/>
    <property type="match status" value="1"/>
</dbReference>
<dbReference type="SUPFAM" id="SSF56349">
    <property type="entry name" value="DNA breaking-rejoining enzymes"/>
    <property type="match status" value="1"/>
</dbReference>
<proteinExistence type="inferred from homology"/>
<feature type="domain" description="Tyr recombinase" evidence="4">
    <location>
        <begin position="226"/>
        <end position="395"/>
    </location>
</feature>